<evidence type="ECO:0000313" key="1">
    <source>
        <dbReference type="EMBL" id="KAK6151627.1"/>
    </source>
</evidence>
<reference evidence="1 2" key="1">
    <citation type="journal article" date="2021" name="Comput. Struct. Biotechnol. J.">
        <title>De novo genome assembly of the potent medicinal plant Rehmannia glutinosa using nanopore technology.</title>
        <authorList>
            <person name="Ma L."/>
            <person name="Dong C."/>
            <person name="Song C."/>
            <person name="Wang X."/>
            <person name="Zheng X."/>
            <person name="Niu Y."/>
            <person name="Chen S."/>
            <person name="Feng W."/>
        </authorList>
    </citation>
    <scope>NUCLEOTIDE SEQUENCE [LARGE SCALE GENOMIC DNA]</scope>
    <source>
        <strain evidence="1">DH-2019</strain>
    </source>
</reference>
<protein>
    <submittedName>
        <fullName evidence="1">Uncharacterized protein</fullName>
    </submittedName>
</protein>
<sequence length="259" mass="29688">MFLKFLRRKRGKTMIGVKRKKSKPILSKSLRNDVRTNIFPNIVNVLEIGALSLKITVLHHPTWKSARCQIRQRQRHRGHQAAHLIHQAPSPTLTTPAWGPRREETRAETPFGRPQGKVEVKVSVREQLSWRRIPITRLRTVCLYRDRDYPLRLMGTPTARLRATGSQATVRLRAGKAVTMDSRVAGNVVIMGRRRRKASLWEWERDWLWVRLQALGGLALAEGVDALEDNIAEDVADRVEDDLGYNGDDYQCAVRHLGN</sequence>
<gene>
    <name evidence="1" type="ORF">DH2020_014262</name>
</gene>
<name>A0ABR0WVZ8_REHGL</name>
<comment type="caution">
    <text evidence="1">The sequence shown here is derived from an EMBL/GenBank/DDBJ whole genome shotgun (WGS) entry which is preliminary data.</text>
</comment>
<organism evidence="1 2">
    <name type="scientific">Rehmannia glutinosa</name>
    <name type="common">Chinese foxglove</name>
    <dbReference type="NCBI Taxonomy" id="99300"/>
    <lineage>
        <taxon>Eukaryota</taxon>
        <taxon>Viridiplantae</taxon>
        <taxon>Streptophyta</taxon>
        <taxon>Embryophyta</taxon>
        <taxon>Tracheophyta</taxon>
        <taxon>Spermatophyta</taxon>
        <taxon>Magnoliopsida</taxon>
        <taxon>eudicotyledons</taxon>
        <taxon>Gunneridae</taxon>
        <taxon>Pentapetalae</taxon>
        <taxon>asterids</taxon>
        <taxon>lamiids</taxon>
        <taxon>Lamiales</taxon>
        <taxon>Orobanchaceae</taxon>
        <taxon>Rehmannieae</taxon>
        <taxon>Rehmannia</taxon>
    </lineage>
</organism>
<evidence type="ECO:0000313" key="2">
    <source>
        <dbReference type="Proteomes" id="UP001318860"/>
    </source>
</evidence>
<keyword evidence="2" id="KW-1185">Reference proteome</keyword>
<dbReference type="Proteomes" id="UP001318860">
    <property type="component" value="Unassembled WGS sequence"/>
</dbReference>
<accession>A0ABR0WVZ8</accession>
<proteinExistence type="predicted"/>
<dbReference type="EMBL" id="JABTTQ020000007">
    <property type="protein sequence ID" value="KAK6151627.1"/>
    <property type="molecule type" value="Genomic_DNA"/>
</dbReference>